<evidence type="ECO:0000256" key="2">
    <source>
        <dbReference type="ARBA" id="ARBA00023172"/>
    </source>
</evidence>
<dbReference type="InterPro" id="IPR050090">
    <property type="entry name" value="Tyrosine_recombinase_XerCD"/>
</dbReference>
<gene>
    <name evidence="6" type="ORF">H8712_06790</name>
</gene>
<dbReference type="SUPFAM" id="SSF56349">
    <property type="entry name" value="DNA breaking-rejoining enzymes"/>
    <property type="match status" value="1"/>
</dbReference>
<keyword evidence="7" id="KW-1185">Reference proteome</keyword>
<protein>
    <submittedName>
        <fullName evidence="6">Tyrosine-type recombinase/integrase</fullName>
    </submittedName>
</protein>
<dbReference type="PANTHER" id="PTHR30349">
    <property type="entry name" value="PHAGE INTEGRASE-RELATED"/>
    <property type="match status" value="1"/>
</dbReference>
<dbReference type="InterPro" id="IPR011010">
    <property type="entry name" value="DNA_brk_join_enz"/>
</dbReference>
<feature type="domain" description="Tyr recombinase" evidence="4">
    <location>
        <begin position="122"/>
        <end position="296"/>
    </location>
</feature>
<accession>A0ABR7PAA0</accession>
<evidence type="ECO:0000256" key="3">
    <source>
        <dbReference type="PROSITE-ProRule" id="PRU01248"/>
    </source>
</evidence>
<dbReference type="PROSITE" id="PS51900">
    <property type="entry name" value="CB"/>
    <property type="match status" value="1"/>
</dbReference>
<dbReference type="Pfam" id="PF00589">
    <property type="entry name" value="Phage_integrase"/>
    <property type="match status" value="1"/>
</dbReference>
<dbReference type="Proteomes" id="UP000661649">
    <property type="component" value="Unassembled WGS sequence"/>
</dbReference>
<dbReference type="EMBL" id="JACRTP010000002">
    <property type="protein sequence ID" value="MBC8628324.1"/>
    <property type="molecule type" value="Genomic_DNA"/>
</dbReference>
<dbReference type="Gene3D" id="1.10.443.10">
    <property type="entry name" value="Intergrase catalytic core"/>
    <property type="match status" value="1"/>
</dbReference>
<dbReference type="InterPro" id="IPR002104">
    <property type="entry name" value="Integrase_catalytic"/>
</dbReference>
<organism evidence="6 7">
    <name type="scientific">Blautia stercoris</name>
    <dbReference type="NCBI Taxonomy" id="871664"/>
    <lineage>
        <taxon>Bacteria</taxon>
        <taxon>Bacillati</taxon>
        <taxon>Bacillota</taxon>
        <taxon>Clostridia</taxon>
        <taxon>Lachnospirales</taxon>
        <taxon>Lachnospiraceae</taxon>
        <taxon>Blautia</taxon>
    </lineage>
</organism>
<comment type="caution">
    <text evidence="6">The sequence shown here is derived from an EMBL/GenBank/DDBJ whole genome shotgun (WGS) entry which is preliminary data.</text>
</comment>
<sequence>MDNKNDKNHFFDPEMQSIWKHFVSHFRNQNSAASYRSDTIEFLEFTEKSFLETTASDVENYYAIQQKKINEKELQPSTVAKKIRELNSLSAYIEENKEYYHIKDNYQNHFAAYLPHIEKMSKFAHSVPIEDIDKLLIAAQSDYMVYCIITLLYRMGLSSTEIVELMPEHFTIYDNGVYLRIPKRRETCFVPEDVYKIIEKYLSQRIENKYLFYNSRGTKLNTMYISRMMKKYTTLAGIPSYSAESLRNSCAYTMFAYDAKPEQVAREMGVTESQIRRYKNMNYMDTTSRAIRGLVKLKAEPPE</sequence>
<evidence type="ECO:0000259" key="5">
    <source>
        <dbReference type="PROSITE" id="PS51900"/>
    </source>
</evidence>
<dbReference type="RefSeq" id="WP_187558483.1">
    <property type="nucleotide sequence ID" value="NZ_JACRTP010000002.1"/>
</dbReference>
<dbReference type="InterPro" id="IPR044068">
    <property type="entry name" value="CB"/>
</dbReference>
<name>A0ABR7PAA0_9FIRM</name>
<reference evidence="6 7" key="1">
    <citation type="submission" date="2020-08" db="EMBL/GenBank/DDBJ databases">
        <title>Genome public.</title>
        <authorList>
            <person name="Liu C."/>
            <person name="Sun Q."/>
        </authorList>
    </citation>
    <scope>NUCLEOTIDE SEQUENCE [LARGE SCALE GENOMIC DNA]</scope>
    <source>
        <strain evidence="6 7">3_YM_SP_D4_24.mj</strain>
    </source>
</reference>
<dbReference type="PROSITE" id="PS51898">
    <property type="entry name" value="TYR_RECOMBINASE"/>
    <property type="match status" value="1"/>
</dbReference>
<evidence type="ECO:0000259" key="4">
    <source>
        <dbReference type="PROSITE" id="PS51898"/>
    </source>
</evidence>
<evidence type="ECO:0000313" key="7">
    <source>
        <dbReference type="Proteomes" id="UP000661649"/>
    </source>
</evidence>
<dbReference type="InterPro" id="IPR013762">
    <property type="entry name" value="Integrase-like_cat_sf"/>
</dbReference>
<evidence type="ECO:0000313" key="6">
    <source>
        <dbReference type="EMBL" id="MBC8628324.1"/>
    </source>
</evidence>
<dbReference type="CDD" id="cd00397">
    <property type="entry name" value="DNA_BRE_C"/>
    <property type="match status" value="1"/>
</dbReference>
<evidence type="ECO:0000256" key="1">
    <source>
        <dbReference type="ARBA" id="ARBA00023125"/>
    </source>
</evidence>
<dbReference type="PANTHER" id="PTHR30349:SF81">
    <property type="entry name" value="TYROSINE RECOMBINASE XERC"/>
    <property type="match status" value="1"/>
</dbReference>
<keyword evidence="2" id="KW-0233">DNA recombination</keyword>
<feature type="domain" description="Core-binding (CB)" evidence="5">
    <location>
        <begin position="13"/>
        <end position="94"/>
    </location>
</feature>
<proteinExistence type="predicted"/>
<keyword evidence="1 3" id="KW-0238">DNA-binding</keyword>